<feature type="region of interest" description="Disordered" evidence="1">
    <location>
        <begin position="653"/>
        <end position="692"/>
    </location>
</feature>
<sequence length="817" mass="90793">MAKKKVPKKAHGESDEWTADVELVITDDEYEELPRKRKSTREVSHNGAKRSRKPAGNSARAVGDTGNSLAGPSDLSGLVSGTEFAYVDAGGDPARRAAVAGQPDRKSQKRGAGDGPVRPAHTSEVRAVPDSAGSPPAEYVDAGDPARRAAVAGQPGRKSQKCSAGDGPVRPAHTGDVPAEGSDDEIDDSLIELLDEMSDDLSGGDEAGPGRWEPQVWLSAFLECTDASPLGPAIREMLSECLMHDEATEDVLEFLEDKEPSTWRSHCKAVDKIWEEYAPEFARICECDQAMLVKPSGPLLATLCIQWHYPTFNTKFLGYGMVFDPTNPCLRIQQTKIGTSRRVLTFDTFPVRTTKPGKGREFGDNFFYWTEYCDLAIKFQHEISKHAKLRLVLGKQNWLLVREYVQKQEDVVVTRIPLFVTSGREPLRFYGEQAHLLVVQDKSTMAVKQIIIPSYHAEWLYHASLGSNAQARMMDKMWNGCAAIAGLNSVNSGYFEWKVARNPEEGCGTFVSEIVCLVALEKDGYLTDDKRVRDMFSSWISQNSERLDPAKGSLAKQIHFAISMKGRQTQAEGGWQSLEKGRQKGQQTQAEGGWQNLRKGQQTQAEGGWQNLVKGRRTQAEGGWQNLVKARQKGQQTQAEGGWQSLVKGRQTRAEGGWQSLRKGQQTRAEGGWQSLRKGDATRAASGEKRANARWQAIKDGPLLLWQASMIKSDQNRAKKIAELDGKPWRERSAWMKYAVSRKHITWYSARTPDGLRFEGDGGEEREVPPEDKDKDEEGLDEDKEVLPLDEAKEILPSDEDEEVLPSDEYTITVAMP</sequence>
<protein>
    <submittedName>
        <fullName evidence="2">Uncharacterized protein</fullName>
    </submittedName>
</protein>
<dbReference type="STRING" id="913774.A0A0C3CJN5"/>
<dbReference type="EMBL" id="KN832879">
    <property type="protein sequence ID" value="KIM99128.1"/>
    <property type="molecule type" value="Genomic_DNA"/>
</dbReference>
<feature type="compositionally biased region" description="Basic and acidic residues" evidence="1">
    <location>
        <begin position="677"/>
        <end position="691"/>
    </location>
</feature>
<reference evidence="3" key="2">
    <citation type="submission" date="2015-01" db="EMBL/GenBank/DDBJ databases">
        <title>Evolutionary Origins and Diversification of the Mycorrhizal Mutualists.</title>
        <authorList>
            <consortium name="DOE Joint Genome Institute"/>
            <consortium name="Mycorrhizal Genomics Consortium"/>
            <person name="Kohler A."/>
            <person name="Kuo A."/>
            <person name="Nagy L.G."/>
            <person name="Floudas D."/>
            <person name="Copeland A."/>
            <person name="Barry K.W."/>
            <person name="Cichocki N."/>
            <person name="Veneault-Fourrey C."/>
            <person name="LaButti K."/>
            <person name="Lindquist E.A."/>
            <person name="Lipzen A."/>
            <person name="Lundell T."/>
            <person name="Morin E."/>
            <person name="Murat C."/>
            <person name="Riley R."/>
            <person name="Ohm R."/>
            <person name="Sun H."/>
            <person name="Tunlid A."/>
            <person name="Henrissat B."/>
            <person name="Grigoriev I.V."/>
            <person name="Hibbett D.S."/>
            <person name="Martin F."/>
        </authorList>
    </citation>
    <scope>NUCLEOTIDE SEQUENCE [LARGE SCALE GENOMIC DNA]</scope>
    <source>
        <strain evidence="3">Zn</strain>
    </source>
</reference>
<feature type="region of interest" description="Disordered" evidence="1">
    <location>
        <begin position="753"/>
        <end position="817"/>
    </location>
</feature>
<name>A0A0C3CJN5_OIDMZ</name>
<keyword evidence="3" id="KW-1185">Reference proteome</keyword>
<accession>A0A0C3CJN5</accession>
<reference evidence="2 3" key="1">
    <citation type="submission" date="2014-04" db="EMBL/GenBank/DDBJ databases">
        <authorList>
            <consortium name="DOE Joint Genome Institute"/>
            <person name="Kuo A."/>
            <person name="Martino E."/>
            <person name="Perotto S."/>
            <person name="Kohler A."/>
            <person name="Nagy L.G."/>
            <person name="Floudas D."/>
            <person name="Copeland A."/>
            <person name="Barry K.W."/>
            <person name="Cichocki N."/>
            <person name="Veneault-Fourrey C."/>
            <person name="LaButti K."/>
            <person name="Lindquist E.A."/>
            <person name="Lipzen A."/>
            <person name="Lundell T."/>
            <person name="Morin E."/>
            <person name="Murat C."/>
            <person name="Sun H."/>
            <person name="Tunlid A."/>
            <person name="Henrissat B."/>
            <person name="Grigoriev I.V."/>
            <person name="Hibbett D.S."/>
            <person name="Martin F."/>
            <person name="Nordberg H.P."/>
            <person name="Cantor M.N."/>
            <person name="Hua S.X."/>
        </authorList>
    </citation>
    <scope>NUCLEOTIDE SEQUENCE [LARGE SCALE GENOMIC DNA]</scope>
    <source>
        <strain evidence="2 3">Zn</strain>
    </source>
</reference>
<feature type="compositionally biased region" description="Basic and acidic residues" evidence="1">
    <location>
        <begin position="754"/>
        <end position="773"/>
    </location>
</feature>
<feature type="compositionally biased region" description="Acidic residues" evidence="1">
    <location>
        <begin position="797"/>
        <end position="806"/>
    </location>
</feature>
<proteinExistence type="predicted"/>
<evidence type="ECO:0000313" key="3">
    <source>
        <dbReference type="Proteomes" id="UP000054321"/>
    </source>
</evidence>
<organism evidence="2 3">
    <name type="scientific">Oidiodendron maius (strain Zn)</name>
    <dbReference type="NCBI Taxonomy" id="913774"/>
    <lineage>
        <taxon>Eukaryota</taxon>
        <taxon>Fungi</taxon>
        <taxon>Dikarya</taxon>
        <taxon>Ascomycota</taxon>
        <taxon>Pezizomycotina</taxon>
        <taxon>Leotiomycetes</taxon>
        <taxon>Leotiomycetes incertae sedis</taxon>
        <taxon>Myxotrichaceae</taxon>
        <taxon>Oidiodendron</taxon>
    </lineage>
</organism>
<gene>
    <name evidence="2" type="ORF">OIDMADRAFT_56295</name>
</gene>
<feature type="compositionally biased region" description="Acidic residues" evidence="1">
    <location>
        <begin position="15"/>
        <end position="31"/>
    </location>
</feature>
<feature type="compositionally biased region" description="Acidic residues" evidence="1">
    <location>
        <begin position="774"/>
        <end position="784"/>
    </location>
</feature>
<feature type="region of interest" description="Disordered" evidence="1">
    <location>
        <begin position="1"/>
        <end position="78"/>
    </location>
</feature>
<evidence type="ECO:0000313" key="2">
    <source>
        <dbReference type="EMBL" id="KIM99128.1"/>
    </source>
</evidence>
<feature type="compositionally biased region" description="Basic and acidic residues" evidence="1">
    <location>
        <begin position="785"/>
        <end position="796"/>
    </location>
</feature>
<dbReference type="AlphaFoldDB" id="A0A0C3CJN5"/>
<dbReference type="InParanoid" id="A0A0C3CJN5"/>
<dbReference type="Proteomes" id="UP000054321">
    <property type="component" value="Unassembled WGS sequence"/>
</dbReference>
<feature type="region of interest" description="Disordered" evidence="1">
    <location>
        <begin position="95"/>
        <end position="184"/>
    </location>
</feature>
<dbReference type="HOGENOM" id="CLU_345846_0_0_1"/>
<dbReference type="OrthoDB" id="5102629at2759"/>
<evidence type="ECO:0000256" key="1">
    <source>
        <dbReference type="SAM" id="MobiDB-lite"/>
    </source>
</evidence>